<dbReference type="InterPro" id="IPR006935">
    <property type="entry name" value="Helicase/UvrB_N"/>
</dbReference>
<comment type="caution">
    <text evidence="3">The sequence shown here is derived from an EMBL/GenBank/DDBJ whole genome shotgun (WGS) entry which is preliminary data.</text>
</comment>
<evidence type="ECO:0000256" key="1">
    <source>
        <dbReference type="SAM" id="Coils"/>
    </source>
</evidence>
<sequence>MSNFAFLQEWPDLFPAAAMAESYVRGDPRTATFHARRSLEQLVDWLFTHDPDFTPRPYDRTLNALLRSDAYMRNVPSSVQPHADIVRREGNLAVHGGREVTPQQAMATLRDLWYFANWFAWEYTAQERRSLPADFSEALVPQPSSEVARLTREQVEALSERLSLEQAEREALQGQLADSQARLAALQAQVKARKARTSPLPPSLASSEKATRERLIDVLLREAGWEPGDTDVREYPVTGMPVGSGNGFVDYVLWGHDGLPLALVEAKKTSVNAEDGRQQAKLYADALEARFGRRPVIFYSNGIKTFLWDDDAFPPAGGYPPREVAGFYTRDELELLIQRRKTRLPLSDQSIDSSIVERVYQHKAIRAFTERLEVRQRRGLLVMATGTGKTRTAAAIIELLQRAGWVKRVLFLADRQALVKQTVGVFKKFIPGGVHNLLDGQQGADTARVVVSTYHTMLNVIESAQVEGGEKLFGPGHFDLVIVDEAHRSIYRNFSAIFRYFDAYLLGLTATPRDEVDRNTYRLFDMEDGVPLYSYSLEEAVQDGYLVPPRGRDATPAFLQRGIRYADLSEEEKDDYDQIDWEEVGGRREEITSGEINQWLFNKDTVDKVLQDVMESGVKIQGGDVLGKTIVFAANHRHALYIVERFEANFPHLHNFARVIDNYDRYAGTLIDDFSDPTQQPTIAVSVDMLDTGIDVPEVVNLVLFKVVRSKTKFMQMVGRGTRLRPNLFGPGRDKQFFNVLDYCGNLQFFSLNPEGFKSEVSEPILQRTFKKKLELLRVLAPRRAHDPEALTLYQRTADELHARVQGIPLQSFMVRQWRDVVEKYLERSKWDALTDLDHTDLARVVSGLPSSVQTGDEGARRFDHLISTLQLATVSGSKDSPKLQRRLQKIAENLSLKGNIPDVQAQMGLLNDVQSDEKLAAMTVSQLSDLRAKLRDLVSLIDLEERGVVFTDFEDQLTGSDTEFFPDLGSTVNVAQYRKKIELFLREQESHPVIRKIRQAQPLTAEDLKALETLLFQASPLESRGVFEEVYGQQPNLASFIRSLVGLDRETARQVFGHYLNDQVFNLKQIQFVETLIDLLTRSGSVAPRMLYEPPFTNADPNGLDGLFNDEDAHNIVSLLRQINRIEVSAA</sequence>
<dbReference type="PANTHER" id="PTHR47396:SF1">
    <property type="entry name" value="ATP-DEPENDENT HELICASE IRC3-RELATED"/>
    <property type="match status" value="1"/>
</dbReference>
<feature type="coiled-coil region" evidence="1">
    <location>
        <begin position="148"/>
        <end position="196"/>
    </location>
</feature>
<dbReference type="SMART" id="SM00487">
    <property type="entry name" value="DEXDc"/>
    <property type="match status" value="1"/>
</dbReference>
<keyword evidence="4" id="KW-1185">Reference proteome</keyword>
<dbReference type="InterPro" id="IPR025285">
    <property type="entry name" value="DUF4145"/>
</dbReference>
<dbReference type="PROSITE" id="PS51192">
    <property type="entry name" value="HELICASE_ATP_BIND_1"/>
    <property type="match status" value="1"/>
</dbReference>
<dbReference type="RefSeq" id="WP_353542653.1">
    <property type="nucleotide sequence ID" value="NZ_BAABRN010000028.1"/>
</dbReference>
<dbReference type="Proteomes" id="UP001458946">
    <property type="component" value="Unassembled WGS sequence"/>
</dbReference>
<feature type="domain" description="Helicase ATP-binding" evidence="2">
    <location>
        <begin position="370"/>
        <end position="530"/>
    </location>
</feature>
<dbReference type="Pfam" id="PF04851">
    <property type="entry name" value="ResIII"/>
    <property type="match status" value="1"/>
</dbReference>
<gene>
    <name evidence="3" type="primary">uvrB_2</name>
    <name evidence="3" type="ORF">Dxin01_02427</name>
</gene>
<evidence type="ECO:0000313" key="3">
    <source>
        <dbReference type="EMBL" id="GAA5502683.1"/>
    </source>
</evidence>
<name>A0ABP9VF46_9DEIO</name>
<dbReference type="PANTHER" id="PTHR47396">
    <property type="entry name" value="TYPE I RESTRICTION ENZYME ECOKI R PROTEIN"/>
    <property type="match status" value="1"/>
</dbReference>
<protein>
    <submittedName>
        <fullName evidence="3">UvrABC system protein B</fullName>
    </submittedName>
</protein>
<dbReference type="Gene3D" id="3.90.1570.30">
    <property type="match status" value="1"/>
</dbReference>
<dbReference type="InterPro" id="IPR050742">
    <property type="entry name" value="Helicase_Restrict-Modif_Enz"/>
</dbReference>
<evidence type="ECO:0000259" key="2">
    <source>
        <dbReference type="PROSITE" id="PS51192"/>
    </source>
</evidence>
<dbReference type="CDD" id="cd18032">
    <property type="entry name" value="DEXHc_RE_I_III_res"/>
    <property type="match status" value="1"/>
</dbReference>
<evidence type="ECO:0000313" key="4">
    <source>
        <dbReference type="Proteomes" id="UP001458946"/>
    </source>
</evidence>
<accession>A0ABP9VF46</accession>
<dbReference type="CDD" id="cd18799">
    <property type="entry name" value="SF2_C_EcoAI-like"/>
    <property type="match status" value="1"/>
</dbReference>
<dbReference type="InterPro" id="IPR007409">
    <property type="entry name" value="Restrct_endonuc_type1_HsdR_N"/>
</dbReference>
<dbReference type="InterPro" id="IPR013670">
    <property type="entry name" value="EcoEI_R_C_dom"/>
</dbReference>
<dbReference type="Gene3D" id="3.40.50.300">
    <property type="entry name" value="P-loop containing nucleotide triphosphate hydrolases"/>
    <property type="match status" value="2"/>
</dbReference>
<organism evidence="3 4">
    <name type="scientific">Deinococcus xinjiangensis</name>
    <dbReference type="NCBI Taxonomy" id="457454"/>
    <lineage>
        <taxon>Bacteria</taxon>
        <taxon>Thermotogati</taxon>
        <taxon>Deinococcota</taxon>
        <taxon>Deinococci</taxon>
        <taxon>Deinococcales</taxon>
        <taxon>Deinococcaceae</taxon>
        <taxon>Deinococcus</taxon>
    </lineage>
</organism>
<proteinExistence type="predicted"/>
<dbReference type="Pfam" id="PF08463">
    <property type="entry name" value="EcoEI_R_C"/>
    <property type="match status" value="1"/>
</dbReference>
<dbReference type="Pfam" id="PF13643">
    <property type="entry name" value="DUF4145"/>
    <property type="match status" value="1"/>
</dbReference>
<dbReference type="SUPFAM" id="SSF52540">
    <property type="entry name" value="P-loop containing nucleoside triphosphate hydrolases"/>
    <property type="match status" value="2"/>
</dbReference>
<dbReference type="Pfam" id="PF04313">
    <property type="entry name" value="HSDR_N"/>
    <property type="match status" value="1"/>
</dbReference>
<dbReference type="EMBL" id="BAABRN010000028">
    <property type="protein sequence ID" value="GAA5502683.1"/>
    <property type="molecule type" value="Genomic_DNA"/>
</dbReference>
<keyword evidence="1" id="KW-0175">Coiled coil</keyword>
<dbReference type="InterPro" id="IPR027417">
    <property type="entry name" value="P-loop_NTPase"/>
</dbReference>
<reference evidence="3 4" key="1">
    <citation type="submission" date="2024-02" db="EMBL/GenBank/DDBJ databases">
        <title>Deinococcus xinjiangensis NBRC 107630.</title>
        <authorList>
            <person name="Ichikawa N."/>
            <person name="Katano-Makiyama Y."/>
            <person name="Hidaka K."/>
        </authorList>
    </citation>
    <scope>NUCLEOTIDE SEQUENCE [LARGE SCALE GENOMIC DNA]</scope>
    <source>
        <strain evidence="3 4">NBRC 107630</strain>
    </source>
</reference>
<dbReference type="InterPro" id="IPR014001">
    <property type="entry name" value="Helicase_ATP-bd"/>
</dbReference>